<dbReference type="AlphaFoldDB" id="A0A239M0B9"/>
<reference evidence="3 4" key="1">
    <citation type="submission" date="2017-06" db="EMBL/GenBank/DDBJ databases">
        <authorList>
            <person name="Kim H.J."/>
            <person name="Triplett B.A."/>
        </authorList>
    </citation>
    <scope>NUCLEOTIDE SEQUENCE [LARGE SCALE GENOMIC DNA]</scope>
    <source>
        <strain evidence="3 4">CGMCC 4.5593</strain>
    </source>
</reference>
<evidence type="ECO:0000256" key="1">
    <source>
        <dbReference type="SAM" id="MobiDB-lite"/>
    </source>
</evidence>
<evidence type="ECO:0000313" key="3">
    <source>
        <dbReference type="EMBL" id="SNT36065.1"/>
    </source>
</evidence>
<evidence type="ECO:0000256" key="2">
    <source>
        <dbReference type="SAM" id="Phobius"/>
    </source>
</evidence>
<organism evidence="3 4">
    <name type="scientific">Asanoa hainanensis</name>
    <dbReference type="NCBI Taxonomy" id="560556"/>
    <lineage>
        <taxon>Bacteria</taxon>
        <taxon>Bacillati</taxon>
        <taxon>Actinomycetota</taxon>
        <taxon>Actinomycetes</taxon>
        <taxon>Micromonosporales</taxon>
        <taxon>Micromonosporaceae</taxon>
        <taxon>Asanoa</taxon>
    </lineage>
</organism>
<evidence type="ECO:0000313" key="4">
    <source>
        <dbReference type="Proteomes" id="UP000198362"/>
    </source>
</evidence>
<accession>A0A239M0B9</accession>
<dbReference type="Proteomes" id="UP000198362">
    <property type="component" value="Unassembled WGS sequence"/>
</dbReference>
<keyword evidence="4" id="KW-1185">Reference proteome</keyword>
<keyword evidence="2" id="KW-0472">Membrane</keyword>
<protein>
    <submittedName>
        <fullName evidence="3">Uncharacterized protein</fullName>
    </submittedName>
</protein>
<proteinExistence type="predicted"/>
<dbReference type="RefSeq" id="WP_089248706.1">
    <property type="nucleotide sequence ID" value="NZ_FZPH01000005.1"/>
</dbReference>
<keyword evidence="2" id="KW-1133">Transmembrane helix</keyword>
<sequence length="459" mass="47440">MLTETLRQAASAIAPPEDPWPAFVRRERLHRRNRRVRRTALAVVVAAAVGVQTNVVPLPGWAPAIALASPWSALASSPPRGSLTADSTWVSAFRDRVTGLQDPDGFWAVAGRDRIKVLYASDAPGRRVALVLVPLRFGFVTSWELIWYDGPTGAAPSEMRYSGNESAANPVVTMTQVDGERGGYALVIGPPDATVTISGDPRYTARGVVERRELARSDGGGVGVVLLPPAALPPGLDARVTRGSAVLYEGGVSGGWGSSASGDPFEPSAGLLTDAVRDVRGPAPSPAVLASFVRLALTDSQLPAVGTTVRVRWSGSVNGQAAVLLTVQPAGGGVVTYAFHGSETSSRTDLRLLLPAAGASVRPVGWRLRAEGGDDRTDRVLVSAPTGTATATVTVGDGSPVAVALDAAGFGTATVPPDQRATVTAYAADGSVLGSTPVPPFENTMSRLPGDTPGTRVVP</sequence>
<dbReference type="OrthoDB" id="5180383at2"/>
<feature type="region of interest" description="Disordered" evidence="1">
    <location>
        <begin position="432"/>
        <end position="459"/>
    </location>
</feature>
<dbReference type="EMBL" id="FZPH01000005">
    <property type="protein sequence ID" value="SNT36065.1"/>
    <property type="molecule type" value="Genomic_DNA"/>
</dbReference>
<gene>
    <name evidence="3" type="ORF">SAMN05421812_10510</name>
</gene>
<name>A0A239M0B9_9ACTN</name>
<feature type="transmembrane region" description="Helical" evidence="2">
    <location>
        <begin position="40"/>
        <end position="62"/>
    </location>
</feature>
<keyword evidence="2" id="KW-0812">Transmembrane</keyword>